<comment type="caution">
    <text evidence="2">The sequence shown here is derived from an EMBL/GenBank/DDBJ whole genome shotgun (WGS) entry which is preliminary data.</text>
</comment>
<proteinExistence type="predicted"/>
<dbReference type="EMBL" id="WKJD01000012">
    <property type="protein sequence ID" value="MRX43605.1"/>
    <property type="molecule type" value="Genomic_DNA"/>
</dbReference>
<reference evidence="2 3" key="1">
    <citation type="submission" date="2019-11" db="EMBL/GenBank/DDBJ databases">
        <title>Agromyces kandeliae sp. nov., isolated from mangrove soil.</title>
        <authorList>
            <person name="Wang R."/>
        </authorList>
    </citation>
    <scope>NUCLEOTIDE SEQUENCE [LARGE SCALE GENOMIC DNA]</scope>
    <source>
        <strain evidence="2 3">Q22</strain>
    </source>
</reference>
<protein>
    <submittedName>
        <fullName evidence="2">Uncharacterized protein</fullName>
    </submittedName>
</protein>
<gene>
    <name evidence="2" type="ORF">GJR97_07660</name>
</gene>
<feature type="chain" id="PRO_5026671117" evidence="1">
    <location>
        <begin position="26"/>
        <end position="196"/>
    </location>
</feature>
<feature type="signal peptide" evidence="1">
    <location>
        <begin position="1"/>
        <end position="25"/>
    </location>
</feature>
<sequence length="196" mass="21075">MRYARIAAAAAASAALVLAGAPAQAAPNPPFHENWSEQESHIEQDAHPDFCPGIEDDILFEADLSGTFTAVWRGGELAYATATFNVTESYTNLATGKSFTGHVHGVDHDLGVVDNGDGTLTVTTTTQQSVRYVTDDGRTVFVDAGHFEYRLLIDHNGTPGDPSDDEVIDFLGEDAAHGHFDTQGRDFCEDLELFTG</sequence>
<dbReference type="RefSeq" id="WP_154345902.1">
    <property type="nucleotide sequence ID" value="NZ_WKJD01000012.1"/>
</dbReference>
<name>A0A6L5R157_9MICO</name>
<organism evidence="2 3">
    <name type="scientific">Agromyces kandeliae</name>
    <dbReference type="NCBI Taxonomy" id="2666141"/>
    <lineage>
        <taxon>Bacteria</taxon>
        <taxon>Bacillati</taxon>
        <taxon>Actinomycetota</taxon>
        <taxon>Actinomycetes</taxon>
        <taxon>Micrococcales</taxon>
        <taxon>Microbacteriaceae</taxon>
        <taxon>Agromyces</taxon>
    </lineage>
</organism>
<keyword evidence="3" id="KW-1185">Reference proteome</keyword>
<evidence type="ECO:0000313" key="3">
    <source>
        <dbReference type="Proteomes" id="UP000476511"/>
    </source>
</evidence>
<evidence type="ECO:0000256" key="1">
    <source>
        <dbReference type="SAM" id="SignalP"/>
    </source>
</evidence>
<keyword evidence="1" id="KW-0732">Signal</keyword>
<accession>A0A6L5R157</accession>
<dbReference type="Proteomes" id="UP000476511">
    <property type="component" value="Unassembled WGS sequence"/>
</dbReference>
<dbReference type="AlphaFoldDB" id="A0A6L5R157"/>
<evidence type="ECO:0000313" key="2">
    <source>
        <dbReference type="EMBL" id="MRX43605.1"/>
    </source>
</evidence>